<dbReference type="EMBL" id="JBHXCV010000007">
    <property type="protein sequence ID" value="MFD6794229.1"/>
    <property type="molecule type" value="Genomic_DNA"/>
</dbReference>
<dbReference type="Proteomes" id="UP001598673">
    <property type="component" value="Unassembled WGS sequence"/>
</dbReference>
<gene>
    <name evidence="1" type="ORF">ACFWGY_12885</name>
</gene>
<organism evidence="1 2">
    <name type="scientific">Prauserella salsuginis</name>
    <dbReference type="NCBI Taxonomy" id="387889"/>
    <lineage>
        <taxon>Bacteria</taxon>
        <taxon>Bacillati</taxon>
        <taxon>Actinomycetota</taxon>
        <taxon>Actinomycetes</taxon>
        <taxon>Pseudonocardiales</taxon>
        <taxon>Pseudonocardiaceae</taxon>
        <taxon>Prauserella</taxon>
        <taxon>Prauserella salsuginis group</taxon>
    </lineage>
</organism>
<evidence type="ECO:0000313" key="2">
    <source>
        <dbReference type="Proteomes" id="UP001598673"/>
    </source>
</evidence>
<proteinExistence type="predicted"/>
<reference evidence="1 2" key="1">
    <citation type="submission" date="2024-09" db="EMBL/GenBank/DDBJ databases">
        <title>The Natural Products Discovery Center: Release of the First 8490 Sequenced Strains for Exploring Actinobacteria Biosynthetic Diversity.</title>
        <authorList>
            <person name="Kalkreuter E."/>
            <person name="Kautsar S.A."/>
            <person name="Yang D."/>
            <person name="Bader C.D."/>
            <person name="Teijaro C.N."/>
            <person name="Fluegel L."/>
            <person name="Davis C.M."/>
            <person name="Simpson J.R."/>
            <person name="Lauterbach L."/>
            <person name="Steele A.D."/>
            <person name="Gui C."/>
            <person name="Meng S."/>
            <person name="Li G."/>
            <person name="Viehrig K."/>
            <person name="Ye F."/>
            <person name="Su P."/>
            <person name="Kiefer A.F."/>
            <person name="Nichols A."/>
            <person name="Cepeda A.J."/>
            <person name="Yan W."/>
            <person name="Fan B."/>
            <person name="Jiang Y."/>
            <person name="Adhikari A."/>
            <person name="Zheng C.-J."/>
            <person name="Schuster L."/>
            <person name="Cowan T.M."/>
            <person name="Smanski M.J."/>
            <person name="Chevrette M.G."/>
            <person name="De Carvalho L.P.S."/>
            <person name="Shen B."/>
        </authorList>
    </citation>
    <scope>NUCLEOTIDE SEQUENCE [LARGE SCALE GENOMIC DNA]</scope>
    <source>
        <strain evidence="1 2">NPDC060353</strain>
    </source>
</reference>
<name>A0ABW6G4V1_9PSEU</name>
<evidence type="ECO:0000313" key="1">
    <source>
        <dbReference type="EMBL" id="MFD6794229.1"/>
    </source>
</evidence>
<dbReference type="RefSeq" id="WP_258936076.1">
    <property type="nucleotide sequence ID" value="NZ_JANBBF010000008.1"/>
</dbReference>
<protein>
    <submittedName>
        <fullName evidence="1">Uncharacterized protein</fullName>
    </submittedName>
</protein>
<keyword evidence="2" id="KW-1185">Reference proteome</keyword>
<comment type="caution">
    <text evidence="1">The sequence shown here is derived from an EMBL/GenBank/DDBJ whole genome shotgun (WGS) entry which is preliminary data.</text>
</comment>
<sequence length="115" mass="12497">MSSKATDEAQFLVGDLAERLQRSVVVADSRLELLCNSAHFGDEDSVRVYALRNRATLSKAIVHTLAQGAATWPPASFRAMLNVDCRRGSALRSDGAATLRSRCWHPDSPMIDAAP</sequence>
<accession>A0ABW6G4V1</accession>